<protein>
    <submittedName>
        <fullName evidence="2">Uncharacterized protein</fullName>
    </submittedName>
</protein>
<organism evidence="2 3">
    <name type="scientific">Amborella trichopoda</name>
    <dbReference type="NCBI Taxonomy" id="13333"/>
    <lineage>
        <taxon>Eukaryota</taxon>
        <taxon>Viridiplantae</taxon>
        <taxon>Streptophyta</taxon>
        <taxon>Embryophyta</taxon>
        <taxon>Tracheophyta</taxon>
        <taxon>Spermatophyta</taxon>
        <taxon>Magnoliopsida</taxon>
        <taxon>Amborellales</taxon>
        <taxon>Amborellaceae</taxon>
        <taxon>Amborella</taxon>
    </lineage>
</organism>
<sequence length="120" mass="13006">MRLNKHPALDVEELSGLSSSPSGNDSGLQDELHSFTAATSHQSLTIDEPGPHSLDQGSSFSLTKGLLPKSYHYQGIFAFTTNLLLFFLTKPLTSSPETLVTHLTRSQICLVDRNNAPPPS</sequence>
<dbReference type="AlphaFoldDB" id="U5DGG9"/>
<name>U5DGG9_AMBTC</name>
<accession>U5DGG9</accession>
<reference evidence="3" key="1">
    <citation type="journal article" date="2013" name="Science">
        <title>The Amborella genome and the evolution of flowering plants.</title>
        <authorList>
            <consortium name="Amborella Genome Project"/>
        </authorList>
    </citation>
    <scope>NUCLEOTIDE SEQUENCE [LARGE SCALE GENOMIC DNA]</scope>
</reference>
<feature type="region of interest" description="Disordered" evidence="1">
    <location>
        <begin position="39"/>
        <end position="58"/>
    </location>
</feature>
<dbReference type="HOGENOM" id="CLU_2052795_0_0_1"/>
<evidence type="ECO:0000313" key="2">
    <source>
        <dbReference type="EMBL" id="ERN20562.1"/>
    </source>
</evidence>
<dbReference type="Proteomes" id="UP000017836">
    <property type="component" value="Unassembled WGS sequence"/>
</dbReference>
<proteinExistence type="predicted"/>
<dbReference type="EMBL" id="KI392058">
    <property type="protein sequence ID" value="ERN20562.1"/>
    <property type="molecule type" value="Genomic_DNA"/>
</dbReference>
<evidence type="ECO:0000256" key="1">
    <source>
        <dbReference type="SAM" id="MobiDB-lite"/>
    </source>
</evidence>
<keyword evidence="3" id="KW-1185">Reference proteome</keyword>
<evidence type="ECO:0000313" key="3">
    <source>
        <dbReference type="Proteomes" id="UP000017836"/>
    </source>
</evidence>
<feature type="compositionally biased region" description="Low complexity" evidence="1">
    <location>
        <begin position="14"/>
        <end position="27"/>
    </location>
</feature>
<gene>
    <name evidence="2" type="ORF">AMTR_s00070p00032880</name>
</gene>
<feature type="region of interest" description="Disordered" evidence="1">
    <location>
        <begin position="1"/>
        <end position="34"/>
    </location>
</feature>
<dbReference type="Gramene" id="ERN20562">
    <property type="protein sequence ID" value="ERN20562"/>
    <property type="gene ID" value="AMTR_s00070p00032880"/>
</dbReference>